<comment type="caution">
    <text evidence="8">The sequence shown here is derived from an EMBL/GenBank/DDBJ whole genome shotgun (WGS) entry which is preliminary data.</text>
</comment>
<dbReference type="PANTHER" id="PTHR10353:SF36">
    <property type="entry name" value="LP05116P"/>
    <property type="match status" value="1"/>
</dbReference>
<reference evidence="8" key="1">
    <citation type="journal article" date="2021" name="Mol. Plant Pathol.">
        <title>A 20-kb lineage-specific genomic region tames virulence in pathogenic amphidiploid Verticillium longisporum.</title>
        <authorList>
            <person name="Harting R."/>
            <person name="Starke J."/>
            <person name="Kusch H."/>
            <person name="Poggeler S."/>
            <person name="Maurus I."/>
            <person name="Schluter R."/>
            <person name="Landesfeind M."/>
            <person name="Bulla I."/>
            <person name="Nowrousian M."/>
            <person name="de Jonge R."/>
            <person name="Stahlhut G."/>
            <person name="Hoff K.J."/>
            <person name="Asshauer K.P."/>
            <person name="Thurmer A."/>
            <person name="Stanke M."/>
            <person name="Daniel R."/>
            <person name="Morgenstern B."/>
            <person name="Thomma B.P.H.J."/>
            <person name="Kronstad J.W."/>
            <person name="Braus-Stromeyer S.A."/>
            <person name="Braus G.H."/>
        </authorList>
    </citation>
    <scope>NUCLEOTIDE SEQUENCE</scope>
    <source>
        <strain evidence="8">Vl32</strain>
    </source>
</reference>
<dbReference type="AlphaFoldDB" id="A0A8I2ZLX1"/>
<dbReference type="InterPro" id="IPR001360">
    <property type="entry name" value="Glyco_hydro_1"/>
</dbReference>
<keyword evidence="5" id="KW-0326">Glycosidase</keyword>
<dbReference type="FunFam" id="3.20.20.80:FF:000011">
    <property type="entry name" value="Cytosolic beta-glucosidase"/>
    <property type="match status" value="1"/>
</dbReference>
<dbReference type="OrthoDB" id="65569at2759"/>
<accession>A0A8I2ZLX1</accession>
<dbReference type="InterPro" id="IPR033132">
    <property type="entry name" value="GH_1_N_CS"/>
</dbReference>
<dbReference type="GO" id="GO:0080079">
    <property type="term" value="F:cellobiose glucosidase activity"/>
    <property type="evidence" value="ECO:0007669"/>
    <property type="project" value="UniProtKB-ARBA"/>
</dbReference>
<proteinExistence type="inferred from homology"/>
<evidence type="ECO:0000256" key="6">
    <source>
        <dbReference type="ARBA" id="ARBA00056775"/>
    </source>
</evidence>
<comment type="function">
    <text evidence="6">Plays an important role in cellulose degradation. Shows hydrolytic activity against several glycosidic compounds.</text>
</comment>
<evidence type="ECO:0000256" key="7">
    <source>
        <dbReference type="RuleBase" id="RU003690"/>
    </source>
</evidence>
<evidence type="ECO:0000256" key="3">
    <source>
        <dbReference type="ARBA" id="ARBA00012744"/>
    </source>
</evidence>
<dbReference type="GO" id="GO:0030245">
    <property type="term" value="P:cellulose catabolic process"/>
    <property type="evidence" value="ECO:0007669"/>
    <property type="project" value="UniProtKB-ARBA"/>
</dbReference>
<evidence type="ECO:0000313" key="8">
    <source>
        <dbReference type="EMBL" id="KAG7132613.1"/>
    </source>
</evidence>
<sequence>MSLPADFLWGFATAAYQIEGSIEADGRGPTIWDDFCKIPGKIADGSSGVVACDSYKRTAEDIALMKQLGAKVYRFSLSWARIIPEGGRNDPVNQAGIDHYVKFVDDLLANDITPFITLLHWDVPSGLDKRYGGLLNREEFPLDFENYARVVFKALPKVKNWITFNEPWCSSILGYGIGAFAPGRTSDRERSAEGDTSREPWIVGHNLLVAHGRAVKVYREEFKPTDQGQIGITLNGDATYPWDPEDPKDVEAANRKIEFAISWFADPVYFGKYPDSMRKQLGDRLPEFTPEEEALVKGSNDFYGMNHYTANYVRHLDGTPPAEDHLGNLECLFYNKAGDCIGPETESPWLRPNPQGFRDLINWLSKRYNYPTIYVTESGTSVLGESDKPIDEILDDTLRTEYFDTYVKAMAKAVSPNPQGFRDLINWLSKRYNYPTIYVTESGTSVLGESDKPIDEILDDTLRTEYFDTYVKAMAKAVSEDGCKVQGYMAWSLLDNFEWAEGYVTRFGVTYVDYENDQKRYPKKSAKSLKALFESVIEKS</sequence>
<organism evidence="8 9">
    <name type="scientific">Verticillium longisporum</name>
    <name type="common">Verticillium dahliae var. longisporum</name>
    <dbReference type="NCBI Taxonomy" id="100787"/>
    <lineage>
        <taxon>Eukaryota</taxon>
        <taxon>Fungi</taxon>
        <taxon>Dikarya</taxon>
        <taxon>Ascomycota</taxon>
        <taxon>Pezizomycotina</taxon>
        <taxon>Sordariomycetes</taxon>
        <taxon>Hypocreomycetidae</taxon>
        <taxon>Glomerellales</taxon>
        <taxon>Plectosphaerellaceae</taxon>
        <taxon>Verticillium</taxon>
    </lineage>
</organism>
<dbReference type="PROSITE" id="PS00653">
    <property type="entry name" value="GLYCOSYL_HYDROL_F1_2"/>
    <property type="match status" value="1"/>
</dbReference>
<dbReference type="PANTHER" id="PTHR10353">
    <property type="entry name" value="GLYCOSYL HYDROLASE"/>
    <property type="match status" value="1"/>
</dbReference>
<evidence type="ECO:0000256" key="5">
    <source>
        <dbReference type="ARBA" id="ARBA00023295"/>
    </source>
</evidence>
<dbReference type="EMBL" id="JAEMWZ010000181">
    <property type="protein sequence ID" value="KAG7132613.1"/>
    <property type="molecule type" value="Genomic_DNA"/>
</dbReference>
<dbReference type="Pfam" id="PF00232">
    <property type="entry name" value="Glyco_hydro_1"/>
    <property type="match status" value="2"/>
</dbReference>
<evidence type="ECO:0000313" key="9">
    <source>
        <dbReference type="Proteomes" id="UP000689129"/>
    </source>
</evidence>
<protein>
    <recommendedName>
        <fullName evidence="3">beta-glucosidase</fullName>
        <ecNumber evidence="3">3.2.1.21</ecNumber>
    </recommendedName>
</protein>
<evidence type="ECO:0000256" key="1">
    <source>
        <dbReference type="ARBA" id="ARBA00000448"/>
    </source>
</evidence>
<comment type="catalytic activity">
    <reaction evidence="1">
        <text>Hydrolysis of terminal, non-reducing beta-D-glucosyl residues with release of beta-D-glucose.</text>
        <dbReference type="EC" id="3.2.1.21"/>
    </reaction>
</comment>
<name>A0A8I2ZLX1_VERLO</name>
<evidence type="ECO:0000256" key="2">
    <source>
        <dbReference type="ARBA" id="ARBA00010838"/>
    </source>
</evidence>
<keyword evidence="4" id="KW-0378">Hydrolase</keyword>
<comment type="similarity">
    <text evidence="2 7">Belongs to the glycosyl hydrolase 1 family.</text>
</comment>
<gene>
    <name evidence="8" type="ORF">HYQ45_009066</name>
</gene>
<evidence type="ECO:0000256" key="4">
    <source>
        <dbReference type="ARBA" id="ARBA00022801"/>
    </source>
</evidence>
<dbReference type="EC" id="3.2.1.21" evidence="3"/>
<dbReference type="Proteomes" id="UP000689129">
    <property type="component" value="Unassembled WGS sequence"/>
</dbReference>